<dbReference type="Gene3D" id="2.130.10.130">
    <property type="entry name" value="Integrin alpha, N-terminal"/>
    <property type="match status" value="1"/>
</dbReference>
<organism evidence="1">
    <name type="scientific">Timema tahoe</name>
    <dbReference type="NCBI Taxonomy" id="61484"/>
    <lineage>
        <taxon>Eukaryota</taxon>
        <taxon>Metazoa</taxon>
        <taxon>Ecdysozoa</taxon>
        <taxon>Arthropoda</taxon>
        <taxon>Hexapoda</taxon>
        <taxon>Insecta</taxon>
        <taxon>Pterygota</taxon>
        <taxon>Neoptera</taxon>
        <taxon>Polyneoptera</taxon>
        <taxon>Phasmatodea</taxon>
        <taxon>Timematodea</taxon>
        <taxon>Timematoidea</taxon>
        <taxon>Timematidae</taxon>
        <taxon>Timema</taxon>
    </lineage>
</organism>
<evidence type="ECO:0000313" key="1">
    <source>
        <dbReference type="EMBL" id="CAD7456445.1"/>
    </source>
</evidence>
<dbReference type="SUPFAM" id="SSF69318">
    <property type="entry name" value="Integrin alpha N-terminal domain"/>
    <property type="match status" value="1"/>
</dbReference>
<dbReference type="PANTHER" id="PTHR35836:SF1">
    <property type="entry name" value="VCBS REPEAT-CONTAINING PROTEIN"/>
    <property type="match status" value="1"/>
</dbReference>
<name>A0A7R9ID24_9NEOP</name>
<proteinExistence type="predicted"/>
<dbReference type="EMBL" id="OE001285">
    <property type="protein sequence ID" value="CAD7456445.1"/>
    <property type="molecule type" value="Genomic_DNA"/>
</dbReference>
<accession>A0A7R9ID24</accession>
<reference evidence="1" key="1">
    <citation type="submission" date="2020-11" db="EMBL/GenBank/DDBJ databases">
        <authorList>
            <person name="Tran Van P."/>
        </authorList>
    </citation>
    <scope>NUCLEOTIDE SEQUENCE</scope>
</reference>
<dbReference type="PANTHER" id="PTHR35836">
    <property type="entry name" value="VCBS REPEAT-CONTAINING PROTEIN"/>
    <property type="match status" value="1"/>
</dbReference>
<sequence>MKRTQFTLTLLPLDKKTDFIYYLKSPGRQLKSVSSWQVTTIDQVNFWPNDVIYTPISVVGREAVIWTSGFLVPTKTDGKLNLYFTDTEPFQGPYNIASRDVQDWSYHRVRWADVNEDGFLDAVTARFDAPFDGSARKQELLWLENPGMRAVTGWQQQLVASNASDVHFQLTRLNVGRKSYNVVLSAEFFNERLTIRYSEHGNFWTHPELVQVRTKNTGPIRYQTHLLESLTKPGWLTYQPNVSPLKRERLMRLRDELGEKNPYCYPVEGLRHNMKHVVNIFSKAVKKWEDAADTSIVVNQQAAQESKVLMKISDELSRLTKNCNVLRLTVFRLLEKSQEYKTLQNFLYKASQTSWKKKKQQHTLLTEDSLTISKEDTKITPVMSLQTMLFEDIDSLAVETLCGNWGKPIIFFKDVHQFLELFSKLETMSLTLLSHSKELEHSIEVAKASKRNIELKLGNKIEHLTEEITKIKDSIIWEEEKAREFQHIADMYSYGIFEDVEQEQALINLNETVTDVYESCITKSETQPNTMQMLSGIERRYVTLLQSLSDLPGNIVINALQQVSALFKREELEEIERVRQADELQRLNRRLNRYLQPITKVVGKPLKPRSKLPQPKILKTSPEVKLTEDEVKTVVVDDTPGQTFDVYLVDLNRDGRDEILLTAFDKKFGNVHVYEIPDDFRTQKFNRKTIATGFVPNALKGEAMTPGSAQVFYTSLTHERSGLKPYILLSGDDDGKHYILVPRSQSKVDWTYDTILLEDTFGDTAGASLAADLDGDGFTEIIAAGYSAGKVYVYSYSPWL</sequence>
<dbReference type="InterPro" id="IPR028994">
    <property type="entry name" value="Integrin_alpha_N"/>
</dbReference>
<dbReference type="AlphaFoldDB" id="A0A7R9ID24"/>
<gene>
    <name evidence="1" type="ORF">TTEB3V08_LOCUS4474</name>
</gene>
<protein>
    <submittedName>
        <fullName evidence="1">Uncharacterized protein</fullName>
    </submittedName>
</protein>